<accession>A0A0A9CDX8</accession>
<reference evidence="1" key="2">
    <citation type="journal article" date="2015" name="Data Brief">
        <title>Shoot transcriptome of the giant reed, Arundo donax.</title>
        <authorList>
            <person name="Barrero R.A."/>
            <person name="Guerrero F.D."/>
            <person name="Moolhuijzen P."/>
            <person name="Goolsby J.A."/>
            <person name="Tidwell J."/>
            <person name="Bellgard S.E."/>
            <person name="Bellgard M.I."/>
        </authorList>
    </citation>
    <scope>NUCLEOTIDE SEQUENCE</scope>
    <source>
        <tissue evidence="1">Shoot tissue taken approximately 20 cm above the soil surface</tissue>
    </source>
</reference>
<protein>
    <submittedName>
        <fullName evidence="1">Uncharacterized protein</fullName>
    </submittedName>
</protein>
<organism evidence="1">
    <name type="scientific">Arundo donax</name>
    <name type="common">Giant reed</name>
    <name type="synonym">Donax arundinaceus</name>
    <dbReference type="NCBI Taxonomy" id="35708"/>
    <lineage>
        <taxon>Eukaryota</taxon>
        <taxon>Viridiplantae</taxon>
        <taxon>Streptophyta</taxon>
        <taxon>Embryophyta</taxon>
        <taxon>Tracheophyta</taxon>
        <taxon>Spermatophyta</taxon>
        <taxon>Magnoliopsida</taxon>
        <taxon>Liliopsida</taxon>
        <taxon>Poales</taxon>
        <taxon>Poaceae</taxon>
        <taxon>PACMAD clade</taxon>
        <taxon>Arundinoideae</taxon>
        <taxon>Arundineae</taxon>
        <taxon>Arundo</taxon>
    </lineage>
</organism>
<evidence type="ECO:0000313" key="1">
    <source>
        <dbReference type="EMBL" id="JAD72633.1"/>
    </source>
</evidence>
<reference evidence="1" key="1">
    <citation type="submission" date="2014-09" db="EMBL/GenBank/DDBJ databases">
        <authorList>
            <person name="Magalhaes I.L.F."/>
            <person name="Oliveira U."/>
            <person name="Santos F.R."/>
            <person name="Vidigal T.H.D.A."/>
            <person name="Brescovit A.D."/>
            <person name="Santos A.J."/>
        </authorList>
    </citation>
    <scope>NUCLEOTIDE SEQUENCE</scope>
    <source>
        <tissue evidence="1">Shoot tissue taken approximately 20 cm above the soil surface</tissue>
    </source>
</reference>
<name>A0A0A9CDX8_ARUDO</name>
<proteinExistence type="predicted"/>
<sequence length="89" mass="9905">MLHRISAHRLMLGRFLFVGARHCRASSYIFSTARLIASVASRFESSVWIALPETNFSIAHFVVTRSMIALLGSIGRLPVTNSTSRTPKE</sequence>
<dbReference type="AlphaFoldDB" id="A0A0A9CDX8"/>
<dbReference type="EMBL" id="GBRH01225262">
    <property type="protein sequence ID" value="JAD72633.1"/>
    <property type="molecule type" value="Transcribed_RNA"/>
</dbReference>